<dbReference type="AlphaFoldDB" id="A0A8S1DEE0"/>
<protein>
    <submittedName>
        <fullName evidence="3">Uncharacterized protein</fullName>
    </submittedName>
</protein>
<keyword evidence="2" id="KW-0732">Signal</keyword>
<name>A0A8S1DEE0_9INSE</name>
<evidence type="ECO:0000256" key="2">
    <source>
        <dbReference type="SAM" id="SignalP"/>
    </source>
</evidence>
<sequence>MLTKPLVCFLFVLLAVVLIALADNSLSDSSSNEDSENGTDATQLHLFGTLTGGRSEGKRRRGRGVEIITNG</sequence>
<feature type="signal peptide" evidence="2">
    <location>
        <begin position="1"/>
        <end position="22"/>
    </location>
</feature>
<gene>
    <name evidence="3" type="ORF">CLODIP_2_CD00551</name>
</gene>
<evidence type="ECO:0000313" key="4">
    <source>
        <dbReference type="Proteomes" id="UP000494165"/>
    </source>
</evidence>
<evidence type="ECO:0000256" key="1">
    <source>
        <dbReference type="SAM" id="MobiDB-lite"/>
    </source>
</evidence>
<feature type="region of interest" description="Disordered" evidence="1">
    <location>
        <begin position="26"/>
        <end position="71"/>
    </location>
</feature>
<proteinExistence type="predicted"/>
<accession>A0A8S1DEE0</accession>
<dbReference type="EMBL" id="CADEPI010000173">
    <property type="protein sequence ID" value="CAB3378850.1"/>
    <property type="molecule type" value="Genomic_DNA"/>
</dbReference>
<evidence type="ECO:0000313" key="3">
    <source>
        <dbReference type="EMBL" id="CAB3378850.1"/>
    </source>
</evidence>
<dbReference type="Proteomes" id="UP000494165">
    <property type="component" value="Unassembled WGS sequence"/>
</dbReference>
<organism evidence="3 4">
    <name type="scientific">Cloeon dipterum</name>
    <dbReference type="NCBI Taxonomy" id="197152"/>
    <lineage>
        <taxon>Eukaryota</taxon>
        <taxon>Metazoa</taxon>
        <taxon>Ecdysozoa</taxon>
        <taxon>Arthropoda</taxon>
        <taxon>Hexapoda</taxon>
        <taxon>Insecta</taxon>
        <taxon>Pterygota</taxon>
        <taxon>Palaeoptera</taxon>
        <taxon>Ephemeroptera</taxon>
        <taxon>Pisciforma</taxon>
        <taxon>Baetidae</taxon>
        <taxon>Cloeon</taxon>
    </lineage>
</organism>
<comment type="caution">
    <text evidence="3">The sequence shown here is derived from an EMBL/GenBank/DDBJ whole genome shotgun (WGS) entry which is preliminary data.</text>
</comment>
<keyword evidence="4" id="KW-1185">Reference proteome</keyword>
<reference evidence="3 4" key="1">
    <citation type="submission" date="2020-04" db="EMBL/GenBank/DDBJ databases">
        <authorList>
            <person name="Alioto T."/>
            <person name="Alioto T."/>
            <person name="Gomez Garrido J."/>
        </authorList>
    </citation>
    <scope>NUCLEOTIDE SEQUENCE [LARGE SCALE GENOMIC DNA]</scope>
</reference>
<feature type="chain" id="PRO_5035808631" evidence="2">
    <location>
        <begin position="23"/>
        <end position="71"/>
    </location>
</feature>